<dbReference type="SUPFAM" id="SSF54001">
    <property type="entry name" value="Cysteine proteinases"/>
    <property type="match status" value="1"/>
</dbReference>
<dbReference type="FunFam" id="3.40.395.10:FF:000001">
    <property type="entry name" value="Sentrin-specific protease 1"/>
    <property type="match status" value="1"/>
</dbReference>
<dbReference type="AlphaFoldDB" id="A0A7K9EI37"/>
<feature type="non-terminal residue" evidence="6">
    <location>
        <position position="222"/>
    </location>
</feature>
<dbReference type="GO" id="GO:0005634">
    <property type="term" value="C:nucleus"/>
    <property type="evidence" value="ECO:0007669"/>
    <property type="project" value="TreeGrafter"/>
</dbReference>
<keyword evidence="2 6" id="KW-0645">Protease</keyword>
<keyword evidence="7" id="KW-1185">Reference proteome</keyword>
<protein>
    <submittedName>
        <fullName evidence="6">SENP2 protease</fullName>
    </submittedName>
</protein>
<feature type="domain" description="Ubiquitin-like protease family profile" evidence="5">
    <location>
        <begin position="26"/>
        <end position="192"/>
    </location>
</feature>
<dbReference type="InterPro" id="IPR003653">
    <property type="entry name" value="Peptidase_C48_C"/>
</dbReference>
<gene>
    <name evidence="6" type="primary">Senp2</name>
    <name evidence="6" type="ORF">BARMAR_R08867</name>
</gene>
<dbReference type="InterPro" id="IPR038765">
    <property type="entry name" value="Papain-like_cys_pep_sf"/>
</dbReference>
<evidence type="ECO:0000313" key="7">
    <source>
        <dbReference type="Proteomes" id="UP000578343"/>
    </source>
</evidence>
<dbReference type="GO" id="GO:0060255">
    <property type="term" value="P:regulation of macromolecule metabolic process"/>
    <property type="evidence" value="ECO:0007669"/>
    <property type="project" value="UniProtKB-ARBA"/>
</dbReference>
<dbReference type="GO" id="GO:0080090">
    <property type="term" value="P:regulation of primary metabolic process"/>
    <property type="evidence" value="ECO:0007669"/>
    <property type="project" value="UniProtKB-ARBA"/>
</dbReference>
<dbReference type="PANTHER" id="PTHR12606:SF11">
    <property type="entry name" value="SENTRIN-SPECIFIC PROTEASE 2"/>
    <property type="match status" value="1"/>
</dbReference>
<dbReference type="Proteomes" id="UP000578343">
    <property type="component" value="Unassembled WGS sequence"/>
</dbReference>
<sequence length="222" mass="26169">QAMEREVDSAFGRGRPDEVMSSAFKLKVTREDLSTLQDLKWLNDEIVNFYFALLMERSKKSSYPTVHAFNTFFYTKLVSGGYTSVKRWTRGVDIFKKDLILVPVHLKVHWTLAVIDMRKKKISYYDSMGRSGKGMDVCETLLEYLQEESLQKRNLPLTLSKWTLRSVEPYEIPQQSNDRDCGVFMCKYADYISQEKPMNFTQTHMPYFRKRIAWEILNQQLL</sequence>
<dbReference type="Pfam" id="PF02902">
    <property type="entry name" value="Peptidase_C48"/>
    <property type="match status" value="1"/>
</dbReference>
<evidence type="ECO:0000256" key="1">
    <source>
        <dbReference type="ARBA" id="ARBA00005234"/>
    </source>
</evidence>
<dbReference type="GO" id="GO:0016926">
    <property type="term" value="P:protein desumoylation"/>
    <property type="evidence" value="ECO:0007669"/>
    <property type="project" value="TreeGrafter"/>
</dbReference>
<dbReference type="PROSITE" id="PS50600">
    <property type="entry name" value="ULP_PROTEASE"/>
    <property type="match status" value="1"/>
</dbReference>
<keyword evidence="3" id="KW-0378">Hydrolase</keyword>
<feature type="non-terminal residue" evidence="6">
    <location>
        <position position="1"/>
    </location>
</feature>
<evidence type="ECO:0000313" key="6">
    <source>
        <dbReference type="EMBL" id="NXG76420.1"/>
    </source>
</evidence>
<comment type="caution">
    <text evidence="6">The sequence shown here is derived from an EMBL/GenBank/DDBJ whole genome shotgun (WGS) entry which is preliminary data.</text>
</comment>
<dbReference type="PANTHER" id="PTHR12606">
    <property type="entry name" value="SENTRIN/SUMO-SPECIFIC PROTEASE"/>
    <property type="match status" value="1"/>
</dbReference>
<dbReference type="Gene3D" id="3.40.395.10">
    <property type="entry name" value="Adenoviral Proteinase, Chain A"/>
    <property type="match status" value="1"/>
</dbReference>
<evidence type="ECO:0000256" key="2">
    <source>
        <dbReference type="ARBA" id="ARBA00022670"/>
    </source>
</evidence>
<dbReference type="GO" id="GO:0016929">
    <property type="term" value="F:deSUMOylase activity"/>
    <property type="evidence" value="ECO:0007669"/>
    <property type="project" value="TreeGrafter"/>
</dbReference>
<accession>A0A7K9EI37</accession>
<keyword evidence="4" id="KW-0788">Thiol protease</keyword>
<evidence type="ECO:0000256" key="3">
    <source>
        <dbReference type="ARBA" id="ARBA00022801"/>
    </source>
</evidence>
<name>A0A7K9EI37_BARMA</name>
<comment type="similarity">
    <text evidence="1">Belongs to the peptidase C48 family.</text>
</comment>
<dbReference type="GO" id="GO:0006508">
    <property type="term" value="P:proteolysis"/>
    <property type="evidence" value="ECO:0007669"/>
    <property type="project" value="UniProtKB-KW"/>
</dbReference>
<reference evidence="6 7" key="1">
    <citation type="submission" date="2019-09" db="EMBL/GenBank/DDBJ databases">
        <title>Bird 10,000 Genomes (B10K) Project - Family phase.</title>
        <authorList>
            <person name="Zhang G."/>
        </authorList>
    </citation>
    <scope>NUCLEOTIDE SEQUENCE [LARGE SCALE GENOMIC DNA]</scope>
    <source>
        <strain evidence="6">B10K-DU-001-21</strain>
        <tissue evidence="6">Muscle</tissue>
    </source>
</reference>
<evidence type="ECO:0000259" key="5">
    <source>
        <dbReference type="PROSITE" id="PS50600"/>
    </source>
</evidence>
<evidence type="ECO:0000256" key="4">
    <source>
        <dbReference type="ARBA" id="ARBA00022807"/>
    </source>
</evidence>
<dbReference type="EMBL" id="VWZK01014952">
    <property type="protein sequence ID" value="NXG76420.1"/>
    <property type="molecule type" value="Genomic_DNA"/>
</dbReference>
<proteinExistence type="inferred from homology"/>
<dbReference type="OrthoDB" id="1939479at2759"/>
<organism evidence="6 7">
    <name type="scientific">Baryphthengus martii</name>
    <name type="common">Rufous motmot</name>
    <dbReference type="NCBI Taxonomy" id="176943"/>
    <lineage>
        <taxon>Eukaryota</taxon>
        <taxon>Metazoa</taxon>
        <taxon>Chordata</taxon>
        <taxon>Craniata</taxon>
        <taxon>Vertebrata</taxon>
        <taxon>Euteleostomi</taxon>
        <taxon>Archelosauria</taxon>
        <taxon>Archosauria</taxon>
        <taxon>Dinosauria</taxon>
        <taxon>Saurischia</taxon>
        <taxon>Theropoda</taxon>
        <taxon>Coelurosauria</taxon>
        <taxon>Aves</taxon>
        <taxon>Neognathae</taxon>
        <taxon>Neoaves</taxon>
        <taxon>Telluraves</taxon>
        <taxon>Coraciimorphae</taxon>
        <taxon>Coraciiformes</taxon>
        <taxon>Momotidae</taxon>
        <taxon>Baryphthengus</taxon>
    </lineage>
</organism>